<evidence type="ECO:0000256" key="4">
    <source>
        <dbReference type="ARBA" id="ARBA00023002"/>
    </source>
</evidence>
<reference evidence="9 10" key="1">
    <citation type="submission" date="2024-03" db="EMBL/GenBank/DDBJ databases">
        <title>High-quality draft genome sequence of Oceanobacter sp. wDCs-4.</title>
        <authorList>
            <person name="Dong C."/>
        </authorList>
    </citation>
    <scope>NUCLEOTIDE SEQUENCE [LARGE SCALE GENOMIC DNA]</scope>
    <source>
        <strain evidence="10">wDCs-4</strain>
    </source>
</reference>
<dbReference type="InterPro" id="IPR017927">
    <property type="entry name" value="FAD-bd_FR_type"/>
</dbReference>
<dbReference type="PANTHER" id="PTHR47354">
    <property type="entry name" value="NADH OXIDOREDUCTASE HCR"/>
    <property type="match status" value="1"/>
</dbReference>
<dbReference type="InterPro" id="IPR017938">
    <property type="entry name" value="Riboflavin_synthase-like_b-brl"/>
</dbReference>
<dbReference type="CDD" id="cd06185">
    <property type="entry name" value="PDR_like"/>
    <property type="match status" value="1"/>
</dbReference>
<gene>
    <name evidence="9" type="ORF">WG929_04360</name>
</gene>
<keyword evidence="2" id="KW-0001">2Fe-2S</keyword>
<dbReference type="Gene3D" id="3.40.50.80">
    <property type="entry name" value="Nucleotide-binding domain of ferredoxin-NADP reductase (FNR) module"/>
    <property type="match status" value="1"/>
</dbReference>
<evidence type="ECO:0000313" key="9">
    <source>
        <dbReference type="EMBL" id="MFK4751639.1"/>
    </source>
</evidence>
<protein>
    <submittedName>
        <fullName evidence="9">PDR/VanB family oxidoreductase</fullName>
        <ecNumber evidence="9">1.-.-.-</ecNumber>
    </submittedName>
</protein>
<keyword evidence="10" id="KW-1185">Reference proteome</keyword>
<dbReference type="EMBL" id="JBBKTX010000004">
    <property type="protein sequence ID" value="MFK4751639.1"/>
    <property type="molecule type" value="Genomic_DNA"/>
</dbReference>
<keyword evidence="5" id="KW-0408">Iron</keyword>
<keyword evidence="4 9" id="KW-0560">Oxidoreductase</keyword>
<dbReference type="InterPro" id="IPR006058">
    <property type="entry name" value="2Fe2S_fd_BS"/>
</dbReference>
<dbReference type="InterPro" id="IPR039261">
    <property type="entry name" value="FNR_nucleotide-bd"/>
</dbReference>
<organism evidence="9 10">
    <name type="scientific">Oceanobacter antarcticus</name>
    <dbReference type="NCBI Taxonomy" id="3133425"/>
    <lineage>
        <taxon>Bacteria</taxon>
        <taxon>Pseudomonadati</taxon>
        <taxon>Pseudomonadota</taxon>
        <taxon>Gammaproteobacteria</taxon>
        <taxon>Oceanospirillales</taxon>
        <taxon>Oceanospirillaceae</taxon>
        <taxon>Oceanobacter</taxon>
    </lineage>
</organism>
<dbReference type="PRINTS" id="PR00409">
    <property type="entry name" value="PHDIOXRDTASE"/>
</dbReference>
<evidence type="ECO:0000256" key="1">
    <source>
        <dbReference type="ARBA" id="ARBA00022630"/>
    </source>
</evidence>
<dbReference type="InterPro" id="IPR036010">
    <property type="entry name" value="2Fe-2S_ferredoxin-like_sf"/>
</dbReference>
<evidence type="ECO:0000256" key="5">
    <source>
        <dbReference type="ARBA" id="ARBA00023004"/>
    </source>
</evidence>
<proteinExistence type="predicted"/>
<name>A0ABW8NFB3_9GAMM</name>
<dbReference type="Gene3D" id="3.10.20.30">
    <property type="match status" value="1"/>
</dbReference>
<dbReference type="PROSITE" id="PS51085">
    <property type="entry name" value="2FE2S_FER_2"/>
    <property type="match status" value="1"/>
</dbReference>
<dbReference type="GO" id="GO:0016491">
    <property type="term" value="F:oxidoreductase activity"/>
    <property type="evidence" value="ECO:0007669"/>
    <property type="project" value="UniProtKB-KW"/>
</dbReference>
<dbReference type="RefSeq" id="WP_369856578.1">
    <property type="nucleotide sequence ID" value="NZ_JBBKTX010000004.1"/>
</dbReference>
<accession>A0ABW8NFB3</accession>
<keyword evidence="3" id="KW-0479">Metal-binding</keyword>
<dbReference type="InterPro" id="IPR050415">
    <property type="entry name" value="MRET"/>
</dbReference>
<evidence type="ECO:0000256" key="2">
    <source>
        <dbReference type="ARBA" id="ARBA00022714"/>
    </source>
</evidence>
<dbReference type="InterPro" id="IPR012675">
    <property type="entry name" value="Beta-grasp_dom_sf"/>
</dbReference>
<keyword evidence="1" id="KW-0285">Flavoprotein</keyword>
<feature type="domain" description="2Fe-2S ferredoxin-type" evidence="7">
    <location>
        <begin position="237"/>
        <end position="322"/>
    </location>
</feature>
<keyword evidence="6" id="KW-0411">Iron-sulfur</keyword>
<dbReference type="PROSITE" id="PS00197">
    <property type="entry name" value="2FE2S_FER_1"/>
    <property type="match status" value="1"/>
</dbReference>
<feature type="domain" description="FAD-binding FR-type" evidence="8">
    <location>
        <begin position="5"/>
        <end position="107"/>
    </location>
</feature>
<dbReference type="InterPro" id="IPR001433">
    <property type="entry name" value="OxRdtase_FAD/NAD-bd"/>
</dbReference>
<dbReference type="SUPFAM" id="SSF54292">
    <property type="entry name" value="2Fe-2S ferredoxin-like"/>
    <property type="match status" value="1"/>
</dbReference>
<evidence type="ECO:0000259" key="8">
    <source>
        <dbReference type="PROSITE" id="PS51384"/>
    </source>
</evidence>
<dbReference type="Pfam" id="PF00175">
    <property type="entry name" value="NAD_binding_1"/>
    <property type="match status" value="1"/>
</dbReference>
<dbReference type="Proteomes" id="UP001620597">
    <property type="component" value="Unassembled WGS sequence"/>
</dbReference>
<dbReference type="EC" id="1.-.-.-" evidence="9"/>
<evidence type="ECO:0000259" key="7">
    <source>
        <dbReference type="PROSITE" id="PS51085"/>
    </source>
</evidence>
<evidence type="ECO:0000313" key="10">
    <source>
        <dbReference type="Proteomes" id="UP001620597"/>
    </source>
</evidence>
<dbReference type="CDD" id="cd00207">
    <property type="entry name" value="fer2"/>
    <property type="match status" value="1"/>
</dbReference>
<dbReference type="Pfam" id="PF00111">
    <property type="entry name" value="Fer2"/>
    <property type="match status" value="1"/>
</dbReference>
<dbReference type="InterPro" id="IPR001041">
    <property type="entry name" value="2Fe-2S_ferredoxin-type"/>
</dbReference>
<dbReference type="PANTHER" id="PTHR47354:SF1">
    <property type="entry name" value="CARNITINE MONOOXYGENASE REDUCTASE SUBUNIT"/>
    <property type="match status" value="1"/>
</dbReference>
<comment type="caution">
    <text evidence="9">The sequence shown here is derived from an EMBL/GenBank/DDBJ whole genome shotgun (WGS) entry which is preliminary data.</text>
</comment>
<dbReference type="PROSITE" id="PS51384">
    <property type="entry name" value="FAD_FR"/>
    <property type="match status" value="1"/>
</dbReference>
<dbReference type="SUPFAM" id="SSF52343">
    <property type="entry name" value="Ferredoxin reductase-like, C-terminal NADP-linked domain"/>
    <property type="match status" value="1"/>
</dbReference>
<dbReference type="SUPFAM" id="SSF63380">
    <property type="entry name" value="Riboflavin synthase domain-like"/>
    <property type="match status" value="1"/>
</dbReference>
<sequence>MIAPTDLIEVRVASICRESSQVNSYQLVSADAVPLPAYEAGAHIDVHLPGGLIRQYSLCNATAEPNHYRIGVLRDAGSRGGSEALHRDVKVGSRLQISMPRNLFALEKKATHSLLLAGGIGITPMLAMAYQLYQQGRSFELHYCVRSLEQAAFIGELQQQPWAQQVHLHISQDGGRLQSASLLAQATETTHLYVCGPAGFMDSLWADALGQGWPTSRMHREYFDAPEVIASDDDQPFEIQLQSTGAIYSVAADQTVAQVLEQQGIDVALSCEKGICGSCLTPVLDGIPDHRDLYQTEEEQAANSHFTPCCSRSKSARLVLQL</sequence>
<evidence type="ECO:0000256" key="3">
    <source>
        <dbReference type="ARBA" id="ARBA00022723"/>
    </source>
</evidence>
<evidence type="ECO:0000256" key="6">
    <source>
        <dbReference type="ARBA" id="ARBA00023014"/>
    </source>
</evidence>
<dbReference type="Gene3D" id="2.40.30.10">
    <property type="entry name" value="Translation factors"/>
    <property type="match status" value="1"/>
</dbReference>